<dbReference type="Proteomes" id="UP000010472">
    <property type="component" value="Chromosome"/>
</dbReference>
<feature type="domain" description="Glycosyltransferase subfamily 4-like N-terminal" evidence="3">
    <location>
        <begin position="30"/>
        <end position="202"/>
    </location>
</feature>
<proteinExistence type="predicted"/>
<evidence type="ECO:0000313" key="4">
    <source>
        <dbReference type="EMBL" id="AFZ14596.1"/>
    </source>
</evidence>
<name>K9W325_9CYAN</name>
<feature type="domain" description="Glycosyl transferase family 1" evidence="2">
    <location>
        <begin position="215"/>
        <end position="379"/>
    </location>
</feature>
<dbReference type="CDD" id="cd03801">
    <property type="entry name" value="GT4_PimA-like"/>
    <property type="match status" value="1"/>
</dbReference>
<dbReference type="PANTHER" id="PTHR46401:SF2">
    <property type="entry name" value="GLYCOSYLTRANSFERASE WBBK-RELATED"/>
    <property type="match status" value="1"/>
</dbReference>
<gene>
    <name evidence="4" type="ORF">Cri9333_3786</name>
</gene>
<dbReference type="KEGG" id="cep:Cri9333_3786"/>
<protein>
    <submittedName>
        <fullName evidence="4">Glycosyl transferase group 1</fullName>
    </submittedName>
</protein>
<dbReference type="Pfam" id="PF13439">
    <property type="entry name" value="Glyco_transf_4"/>
    <property type="match status" value="1"/>
</dbReference>
<dbReference type="SUPFAM" id="SSF53756">
    <property type="entry name" value="UDP-Glycosyltransferase/glycogen phosphorylase"/>
    <property type="match status" value="1"/>
</dbReference>
<accession>K9W325</accession>
<dbReference type="Pfam" id="PF00534">
    <property type="entry name" value="Glycos_transf_1"/>
    <property type="match status" value="1"/>
</dbReference>
<dbReference type="STRING" id="1173022.Cri9333_3786"/>
<dbReference type="GO" id="GO:0009103">
    <property type="term" value="P:lipopolysaccharide biosynthetic process"/>
    <property type="evidence" value="ECO:0007669"/>
    <property type="project" value="TreeGrafter"/>
</dbReference>
<dbReference type="EMBL" id="CP003620">
    <property type="protein sequence ID" value="AFZ14596.1"/>
    <property type="molecule type" value="Genomic_DNA"/>
</dbReference>
<evidence type="ECO:0000259" key="3">
    <source>
        <dbReference type="Pfam" id="PF13439"/>
    </source>
</evidence>
<evidence type="ECO:0000259" key="2">
    <source>
        <dbReference type="Pfam" id="PF00534"/>
    </source>
</evidence>
<dbReference type="PANTHER" id="PTHR46401">
    <property type="entry name" value="GLYCOSYLTRANSFERASE WBBK-RELATED"/>
    <property type="match status" value="1"/>
</dbReference>
<dbReference type="eggNOG" id="COG0297">
    <property type="taxonomic scope" value="Bacteria"/>
</dbReference>
<dbReference type="GO" id="GO:0016757">
    <property type="term" value="F:glycosyltransferase activity"/>
    <property type="evidence" value="ECO:0007669"/>
    <property type="project" value="InterPro"/>
</dbReference>
<reference evidence="4 5" key="1">
    <citation type="submission" date="2012-06" db="EMBL/GenBank/DDBJ databases">
        <title>Finished chromosome of genome of Crinalium epipsammum PCC 9333.</title>
        <authorList>
            <consortium name="US DOE Joint Genome Institute"/>
            <person name="Gugger M."/>
            <person name="Coursin T."/>
            <person name="Rippka R."/>
            <person name="Tandeau De Marsac N."/>
            <person name="Huntemann M."/>
            <person name="Wei C.-L."/>
            <person name="Han J."/>
            <person name="Detter J.C."/>
            <person name="Han C."/>
            <person name="Tapia R."/>
            <person name="Davenport K."/>
            <person name="Daligault H."/>
            <person name="Erkkila T."/>
            <person name="Gu W."/>
            <person name="Munk A.C.C."/>
            <person name="Teshima H."/>
            <person name="Xu Y."/>
            <person name="Chain P."/>
            <person name="Chen A."/>
            <person name="Krypides N."/>
            <person name="Mavromatis K."/>
            <person name="Markowitz V."/>
            <person name="Szeto E."/>
            <person name="Ivanova N."/>
            <person name="Mikhailova N."/>
            <person name="Ovchinnikova G."/>
            <person name="Pagani I."/>
            <person name="Pati A."/>
            <person name="Goodwin L."/>
            <person name="Peters L."/>
            <person name="Pitluck S."/>
            <person name="Woyke T."/>
            <person name="Kerfeld C."/>
        </authorList>
    </citation>
    <scope>NUCLEOTIDE SEQUENCE [LARGE SCALE GENOMIC DNA]</scope>
    <source>
        <strain evidence="4 5">PCC 9333</strain>
    </source>
</reference>
<dbReference type="AlphaFoldDB" id="K9W325"/>
<keyword evidence="5" id="KW-1185">Reference proteome</keyword>
<dbReference type="InterPro" id="IPR001296">
    <property type="entry name" value="Glyco_trans_1"/>
</dbReference>
<dbReference type="PATRIC" id="fig|1173022.3.peg.4072"/>
<dbReference type="HOGENOM" id="CLU_009583_2_3_3"/>
<dbReference type="InterPro" id="IPR028098">
    <property type="entry name" value="Glyco_trans_4-like_N"/>
</dbReference>
<evidence type="ECO:0000313" key="5">
    <source>
        <dbReference type="Proteomes" id="UP000010472"/>
    </source>
</evidence>
<keyword evidence="1 4" id="KW-0808">Transferase</keyword>
<dbReference type="Gene3D" id="3.40.50.2000">
    <property type="entry name" value="Glycogen Phosphorylase B"/>
    <property type="match status" value="2"/>
</dbReference>
<sequence length="411" mass="47539">MSVCINMLKIGEADLMKILVLSWEFPPRLVGGIARHVAELYPEMVKLGHEVHLITVEFGQAPLYEVVEGIHIHRVPVWHSQDFFHWICNMNESMGRHGGKLIQEEQPFDLIHAHDWLVGDAAIALKQTFKIPLVATIHATEFGRHNGLHCHTQHYVCNKEKQLAYNAWRVIVCTDYMRREVERVLESPWDKIDVVYNGIRPEKKHRHQEFDYWNFRRRFAADDEKIIYYVGRMTYEKGVSVLINAAPKVLWEMGGKAKFIFIGGGNTDHWKRQAWDLGIWDKCYFTGFMSDSDLDKFQTIADCAVFPSLYEPFGIVALESFAARVPVVVSNAGGLPEVVRHTKTGIVTYTNNPESLAWGMLEVLKNPRYACWLVDNAYQDLDRHFNWAKLAQQTEAVYGRVLHERSQVDWL</sequence>
<evidence type="ECO:0000256" key="1">
    <source>
        <dbReference type="ARBA" id="ARBA00022679"/>
    </source>
</evidence>
<organism evidence="4 5">
    <name type="scientific">Crinalium epipsammum PCC 9333</name>
    <dbReference type="NCBI Taxonomy" id="1173022"/>
    <lineage>
        <taxon>Bacteria</taxon>
        <taxon>Bacillati</taxon>
        <taxon>Cyanobacteriota</taxon>
        <taxon>Cyanophyceae</taxon>
        <taxon>Gomontiellales</taxon>
        <taxon>Gomontiellaceae</taxon>
        <taxon>Crinalium</taxon>
    </lineage>
</organism>